<dbReference type="Proteomes" id="UP001417504">
    <property type="component" value="Unassembled WGS sequence"/>
</dbReference>
<keyword evidence="1" id="KW-0677">Repeat</keyword>
<dbReference type="FunFam" id="1.25.40.10:FF:000184">
    <property type="entry name" value="Pentatricopeptide repeat-containing protein, chloroplastic"/>
    <property type="match status" value="1"/>
</dbReference>
<feature type="repeat" description="PPR" evidence="2">
    <location>
        <begin position="218"/>
        <end position="252"/>
    </location>
</feature>
<dbReference type="PROSITE" id="PS51375">
    <property type="entry name" value="PPR"/>
    <property type="match status" value="3"/>
</dbReference>
<evidence type="ECO:0008006" key="5">
    <source>
        <dbReference type="Google" id="ProtNLM"/>
    </source>
</evidence>
<dbReference type="FunFam" id="1.25.40.10:FF:000348">
    <property type="entry name" value="Pentatricopeptide repeat-containing protein chloroplastic"/>
    <property type="match status" value="1"/>
</dbReference>
<keyword evidence="4" id="KW-1185">Reference proteome</keyword>
<organism evidence="3 4">
    <name type="scientific">Stephania japonica</name>
    <dbReference type="NCBI Taxonomy" id="461633"/>
    <lineage>
        <taxon>Eukaryota</taxon>
        <taxon>Viridiplantae</taxon>
        <taxon>Streptophyta</taxon>
        <taxon>Embryophyta</taxon>
        <taxon>Tracheophyta</taxon>
        <taxon>Spermatophyta</taxon>
        <taxon>Magnoliopsida</taxon>
        <taxon>Ranunculales</taxon>
        <taxon>Menispermaceae</taxon>
        <taxon>Menispermoideae</taxon>
        <taxon>Cissampelideae</taxon>
        <taxon>Stephania</taxon>
    </lineage>
</organism>
<sequence>MVMTINLKRLNSVQHVKQVHAQSITTGILSLHPCVVLTKILYALSSVVVETERESESESESPPCRLLLSYYASRIFNQIPTPSTFSYNTIMRTHTLLSSPLAALLLFLRLRRSSLPPDSHTFPFALKACTSSFPALPALGRSLHSQALVFGFGHHTFVRNTLISFYSTCANSLPHALRLFDEIPQPDVVSYNALLRAFTKAGHIATARILFHQMPIKDAVSWGTLLSGYSHMNLCKQAIHLLHHMISLGFKPDNVALVSALSACAQVGALEKGEYIHSYVQQNGIRIDSFMSTALVHMYSKCGRLDIAMDVFDAAQHKNLFTWNAMIVGLAMNGHAQRSLEYFMRMKQLSVQPDGVTFLGVLVGCSHSGFLDKARELFHEMESVYGVRRELKHYGCMADLLGRAGLTEEIVEMIEGMPMEGDVFVWSGLLNGCRIRGNVELAEIAAKHIMELDPKDGGVYSIMTTIYANAKRWEDVANVRRLMNVITINKNAGCSTIEIGGTTHEFIAGDTLHPQVDDIYLVLDGIGRQKFQCNGNICQHR</sequence>
<evidence type="ECO:0000256" key="1">
    <source>
        <dbReference type="ARBA" id="ARBA00022737"/>
    </source>
</evidence>
<proteinExistence type="predicted"/>
<accession>A0AAP0EB49</accession>
<feature type="repeat" description="PPR" evidence="2">
    <location>
        <begin position="187"/>
        <end position="217"/>
    </location>
</feature>
<protein>
    <recommendedName>
        <fullName evidence="5">Pentatricopeptide repeat-containing protein</fullName>
    </recommendedName>
</protein>
<evidence type="ECO:0000256" key="2">
    <source>
        <dbReference type="PROSITE-ProRule" id="PRU00708"/>
    </source>
</evidence>
<dbReference type="GO" id="GO:0003723">
    <property type="term" value="F:RNA binding"/>
    <property type="evidence" value="ECO:0007669"/>
    <property type="project" value="InterPro"/>
</dbReference>
<dbReference type="PANTHER" id="PTHR47926">
    <property type="entry name" value="PENTATRICOPEPTIDE REPEAT-CONTAINING PROTEIN"/>
    <property type="match status" value="1"/>
</dbReference>
<dbReference type="EMBL" id="JBBNAE010000010">
    <property type="protein sequence ID" value="KAK9089974.1"/>
    <property type="molecule type" value="Genomic_DNA"/>
</dbReference>
<dbReference type="Pfam" id="PF01535">
    <property type="entry name" value="PPR"/>
    <property type="match status" value="6"/>
</dbReference>
<reference evidence="3 4" key="1">
    <citation type="submission" date="2024-01" db="EMBL/GenBank/DDBJ databases">
        <title>Genome assemblies of Stephania.</title>
        <authorList>
            <person name="Yang L."/>
        </authorList>
    </citation>
    <scope>NUCLEOTIDE SEQUENCE [LARGE SCALE GENOMIC DNA]</scope>
    <source>
        <strain evidence="3">QJT</strain>
        <tissue evidence="3">Leaf</tissue>
    </source>
</reference>
<dbReference type="Pfam" id="PF20431">
    <property type="entry name" value="E_motif"/>
    <property type="match status" value="1"/>
</dbReference>
<name>A0AAP0EB49_9MAGN</name>
<dbReference type="AlphaFoldDB" id="A0AAP0EB49"/>
<dbReference type="InterPro" id="IPR011990">
    <property type="entry name" value="TPR-like_helical_dom_sf"/>
</dbReference>
<dbReference type="InterPro" id="IPR046960">
    <property type="entry name" value="PPR_At4g14850-like_plant"/>
</dbReference>
<feature type="repeat" description="PPR" evidence="2">
    <location>
        <begin position="319"/>
        <end position="353"/>
    </location>
</feature>
<evidence type="ECO:0000313" key="3">
    <source>
        <dbReference type="EMBL" id="KAK9089974.1"/>
    </source>
</evidence>
<dbReference type="InterPro" id="IPR046848">
    <property type="entry name" value="E_motif"/>
</dbReference>
<dbReference type="NCBIfam" id="TIGR00756">
    <property type="entry name" value="PPR"/>
    <property type="match status" value="2"/>
</dbReference>
<dbReference type="GO" id="GO:0009451">
    <property type="term" value="P:RNA modification"/>
    <property type="evidence" value="ECO:0007669"/>
    <property type="project" value="InterPro"/>
</dbReference>
<dbReference type="InterPro" id="IPR002885">
    <property type="entry name" value="PPR_rpt"/>
</dbReference>
<dbReference type="Gene3D" id="1.25.40.10">
    <property type="entry name" value="Tetratricopeptide repeat domain"/>
    <property type="match status" value="2"/>
</dbReference>
<dbReference type="PANTHER" id="PTHR47926:SF436">
    <property type="entry name" value="PENTATRICOPEPTIDE REPEAT-CONTAINING PROTEIN ELI1, CHLOROPLASTIC-LIKE ISOFORM X2"/>
    <property type="match status" value="1"/>
</dbReference>
<evidence type="ECO:0000313" key="4">
    <source>
        <dbReference type="Proteomes" id="UP001417504"/>
    </source>
</evidence>
<comment type="caution">
    <text evidence="3">The sequence shown here is derived from an EMBL/GenBank/DDBJ whole genome shotgun (WGS) entry which is preliminary data.</text>
</comment>
<gene>
    <name evidence="3" type="ORF">Sjap_023151</name>
</gene>